<feature type="transmembrane region" description="Helical" evidence="1">
    <location>
        <begin position="12"/>
        <end position="32"/>
    </location>
</feature>
<dbReference type="EMBL" id="CP080598">
    <property type="protein sequence ID" value="QYX33282.1"/>
    <property type="molecule type" value="Genomic_DNA"/>
</dbReference>
<dbReference type="RefSeq" id="WP_220611058.1">
    <property type="nucleotide sequence ID" value="NZ_CP080598.1"/>
</dbReference>
<keyword evidence="3" id="KW-1185">Reference proteome</keyword>
<gene>
    <name evidence="2" type="ORF">K2F26_08175</name>
</gene>
<keyword evidence="1" id="KW-0472">Membrane</keyword>
<dbReference type="Proteomes" id="UP000826540">
    <property type="component" value="Chromosome"/>
</dbReference>
<organism evidence="2 3">
    <name type="scientific">Sphaerospermopsis torques-reginae ITEP-024</name>
    <dbReference type="NCBI Taxonomy" id="984208"/>
    <lineage>
        <taxon>Bacteria</taxon>
        <taxon>Bacillati</taxon>
        <taxon>Cyanobacteriota</taxon>
        <taxon>Cyanophyceae</taxon>
        <taxon>Nostocales</taxon>
        <taxon>Aphanizomenonaceae</taxon>
        <taxon>Sphaerospermopsis</taxon>
        <taxon>Sphaerospermopsis torques-reginae</taxon>
    </lineage>
</organism>
<feature type="transmembrane region" description="Helical" evidence="1">
    <location>
        <begin position="75"/>
        <end position="94"/>
    </location>
</feature>
<name>A0ABX8X3L9_9CYAN</name>
<evidence type="ECO:0000256" key="1">
    <source>
        <dbReference type="SAM" id="Phobius"/>
    </source>
</evidence>
<accession>A0ABX8X3L9</accession>
<evidence type="ECO:0000313" key="3">
    <source>
        <dbReference type="Proteomes" id="UP000826540"/>
    </source>
</evidence>
<reference evidence="2 3" key="1">
    <citation type="journal article" date="2022" name="J. Am. Chem. Soc.">
        <title>Biosynthesis of Guanitoxin Enables Global Environmental Detection in Freshwater Cyanobacteria.</title>
        <authorList>
            <person name="Lima S.T."/>
            <person name="Fallon T.R."/>
            <person name="Cordoza J.L."/>
            <person name="Chekan J.R."/>
            <person name="Delbaje E."/>
            <person name="Hopiavuori A.R."/>
            <person name="Alvarenga D.O."/>
            <person name="Wood S.M."/>
            <person name="Luhavaya H."/>
            <person name="Baumgartner J.T."/>
            <person name="Dorr F.A."/>
            <person name="Etchegaray A."/>
            <person name="Pinto E."/>
            <person name="McKinnie S.M.K."/>
            <person name="Fiore M.F."/>
            <person name="Moore B.S."/>
        </authorList>
    </citation>
    <scope>NUCLEOTIDE SEQUENCE [LARGE SCALE GENOMIC DNA]</scope>
    <source>
        <strain evidence="2 3">ITEP-024</strain>
    </source>
</reference>
<proteinExistence type="predicted"/>
<protein>
    <submittedName>
        <fullName evidence="2">Uncharacterized protein</fullName>
    </submittedName>
</protein>
<sequence>MINLSNKTGKEYLIYFAPVFLLVYLILETYQIDFRVFYVAGKSVLYNLDPYLNHVSQFPELYVPVNAHDAPTSGFLYPPFAALLFAPLGFFFLCSS</sequence>
<keyword evidence="1" id="KW-0812">Transmembrane</keyword>
<keyword evidence="1" id="KW-1133">Transmembrane helix</keyword>
<evidence type="ECO:0000313" key="2">
    <source>
        <dbReference type="EMBL" id="QYX33282.1"/>
    </source>
</evidence>